<dbReference type="AlphaFoldDB" id="A0A4Y2QNN9"/>
<keyword evidence="3" id="KW-1185">Reference proteome</keyword>
<gene>
    <name evidence="2" type="ORF">AVEN_23302_1</name>
</gene>
<dbReference type="EMBL" id="BGPR01014372">
    <property type="protein sequence ID" value="GBN64937.1"/>
    <property type="molecule type" value="Genomic_DNA"/>
</dbReference>
<sequence>MSGKTVAVERKEVRLDRSWPQSSFALYCLQVKQILVIQQQNFPYRLASNSSLPRTADKTPKRDTKEVRSPKAINTFKVDQQTLLFCVPSTVLLYSPRQAVTSHAIIWINPDLGPNRDIEKIPAFLRYHISSPKSANLSPSHQMVTKFVVKSPKWSPSLSPRLEVNGSISAAFPYRISPAELSFLP</sequence>
<organism evidence="2 3">
    <name type="scientific">Araneus ventricosus</name>
    <name type="common">Orbweaver spider</name>
    <name type="synonym">Epeira ventricosa</name>
    <dbReference type="NCBI Taxonomy" id="182803"/>
    <lineage>
        <taxon>Eukaryota</taxon>
        <taxon>Metazoa</taxon>
        <taxon>Ecdysozoa</taxon>
        <taxon>Arthropoda</taxon>
        <taxon>Chelicerata</taxon>
        <taxon>Arachnida</taxon>
        <taxon>Araneae</taxon>
        <taxon>Araneomorphae</taxon>
        <taxon>Entelegynae</taxon>
        <taxon>Araneoidea</taxon>
        <taxon>Araneidae</taxon>
        <taxon>Araneus</taxon>
    </lineage>
</organism>
<name>A0A4Y2QNN9_ARAVE</name>
<evidence type="ECO:0000313" key="2">
    <source>
        <dbReference type="EMBL" id="GBN64937.1"/>
    </source>
</evidence>
<dbReference type="Proteomes" id="UP000499080">
    <property type="component" value="Unassembled WGS sequence"/>
</dbReference>
<comment type="caution">
    <text evidence="2">The sequence shown here is derived from an EMBL/GenBank/DDBJ whole genome shotgun (WGS) entry which is preliminary data.</text>
</comment>
<protein>
    <submittedName>
        <fullName evidence="2">Uncharacterized protein</fullName>
    </submittedName>
</protein>
<feature type="compositionally biased region" description="Basic and acidic residues" evidence="1">
    <location>
        <begin position="55"/>
        <end position="67"/>
    </location>
</feature>
<accession>A0A4Y2QNN9</accession>
<evidence type="ECO:0000313" key="3">
    <source>
        <dbReference type="Proteomes" id="UP000499080"/>
    </source>
</evidence>
<proteinExistence type="predicted"/>
<reference evidence="2 3" key="1">
    <citation type="journal article" date="2019" name="Sci. Rep.">
        <title>Orb-weaving spider Araneus ventricosus genome elucidates the spidroin gene catalogue.</title>
        <authorList>
            <person name="Kono N."/>
            <person name="Nakamura H."/>
            <person name="Ohtoshi R."/>
            <person name="Moran D.A.P."/>
            <person name="Shinohara A."/>
            <person name="Yoshida Y."/>
            <person name="Fujiwara M."/>
            <person name="Mori M."/>
            <person name="Tomita M."/>
            <person name="Arakawa K."/>
        </authorList>
    </citation>
    <scope>NUCLEOTIDE SEQUENCE [LARGE SCALE GENOMIC DNA]</scope>
</reference>
<feature type="region of interest" description="Disordered" evidence="1">
    <location>
        <begin position="48"/>
        <end position="67"/>
    </location>
</feature>
<evidence type="ECO:0000256" key="1">
    <source>
        <dbReference type="SAM" id="MobiDB-lite"/>
    </source>
</evidence>